<feature type="region of interest" description="Disordered" evidence="1">
    <location>
        <begin position="1"/>
        <end position="21"/>
    </location>
</feature>
<comment type="caution">
    <text evidence="2">The sequence shown here is derived from an EMBL/GenBank/DDBJ whole genome shotgun (WGS) entry which is preliminary data.</text>
</comment>
<gene>
    <name evidence="2" type="ORF">OT_ostta04g02890</name>
</gene>
<accession>Q01AU3</accession>
<evidence type="ECO:0000313" key="3">
    <source>
        <dbReference type="Proteomes" id="UP000009170"/>
    </source>
</evidence>
<sequence>MSRVAARARVAPASRARAETTTTCAIERTRRECAIGVATALASTVDASRARGTQSTSSSTTTTPRVTRVVATCAPGIAPASAVKSLEPLGFVAVEDASGATSAVARDASGKFSVEFQASDSKTPSACTARFAGVVLGSRNPAKARNDAIRRGATSDSNGESCRGDAYRGCVVRAPGGEGLGARFVKASAPTWDDLSVVRVVIAANDVEDVAGRVLKGFGPEARRSVGKFKAPGITEFAAEDARTKSASAFVAYPLTSSSAIEIEPALQSASTFAVKALHLELMEGCGVVYL</sequence>
<evidence type="ECO:0000256" key="1">
    <source>
        <dbReference type="SAM" id="MobiDB-lite"/>
    </source>
</evidence>
<keyword evidence="3" id="KW-1185">Reference proteome</keyword>
<dbReference type="RefSeq" id="XP_003078825.1">
    <property type="nucleotide sequence ID" value="XM_003078777.1"/>
</dbReference>
<dbReference type="InParanoid" id="Q01AU3"/>
<dbReference type="GeneID" id="9833930"/>
<evidence type="ECO:0000313" key="2">
    <source>
        <dbReference type="EMBL" id="CAL51705.1"/>
    </source>
</evidence>
<reference evidence="3" key="1">
    <citation type="journal article" date="2006" name="Proc. Natl. Acad. Sci. U.S.A.">
        <title>Genome analysis of the smallest free-living eukaryote Ostreococcus tauri unveils many unique features.</title>
        <authorList>
            <person name="Derelle E."/>
            <person name="Ferraz C."/>
            <person name="Rombauts S."/>
            <person name="Rouze P."/>
            <person name="Worden A.Z."/>
            <person name="Robbens S."/>
            <person name="Partensky F."/>
            <person name="Degroeve S."/>
            <person name="Echeynie S."/>
            <person name="Cooke R."/>
            <person name="Saeys Y."/>
            <person name="Wuyts J."/>
            <person name="Jabbari K."/>
            <person name="Bowler C."/>
            <person name="Panaud O."/>
            <person name="Piegu B."/>
            <person name="Ball S.G."/>
            <person name="Ral J.-P."/>
            <person name="Bouget F.-Y."/>
            <person name="Piganeau G."/>
            <person name="De Baets B."/>
            <person name="Picard A."/>
            <person name="Delseny M."/>
            <person name="Demaille J."/>
            <person name="Van de Peer Y."/>
            <person name="Moreau H."/>
        </authorList>
    </citation>
    <scope>NUCLEOTIDE SEQUENCE [LARGE SCALE GENOMIC DNA]</scope>
    <source>
        <strain evidence="3">OTTH 0595 / CCAP 157/2 / RCC745</strain>
    </source>
</reference>
<proteinExistence type="predicted"/>
<dbReference type="OrthoDB" id="10612477at2759"/>
<organism evidence="2 3">
    <name type="scientific">Ostreococcus tauri</name>
    <name type="common">Marine green alga</name>
    <dbReference type="NCBI Taxonomy" id="70448"/>
    <lineage>
        <taxon>Eukaryota</taxon>
        <taxon>Viridiplantae</taxon>
        <taxon>Chlorophyta</taxon>
        <taxon>Mamiellophyceae</taxon>
        <taxon>Mamiellales</taxon>
        <taxon>Bathycoccaceae</taxon>
        <taxon>Ostreococcus</taxon>
    </lineage>
</organism>
<feature type="compositionally biased region" description="Low complexity" evidence="1">
    <location>
        <begin position="1"/>
        <end position="15"/>
    </location>
</feature>
<dbReference type="AlphaFoldDB" id="Q01AU3"/>
<dbReference type="EMBL" id="CAID01000004">
    <property type="protein sequence ID" value="CAL51705.1"/>
    <property type="molecule type" value="Genomic_DNA"/>
</dbReference>
<protein>
    <submittedName>
        <fullName evidence="2">Unnamed product</fullName>
    </submittedName>
</protein>
<dbReference type="KEGG" id="ota:OT_ostta04g02890"/>
<reference evidence="2 3" key="2">
    <citation type="journal article" date="2014" name="BMC Genomics">
        <title>An improved genome of the model marine alga Ostreococcus tauri unfolds by assessing Illumina de novo assemblies.</title>
        <authorList>
            <person name="Blanc-Mathieu R."/>
            <person name="Verhelst B."/>
            <person name="Derelle E."/>
            <person name="Rombauts S."/>
            <person name="Bouget F.Y."/>
            <person name="Carre I."/>
            <person name="Chateau A."/>
            <person name="Eyre-Walker A."/>
            <person name="Grimsley N."/>
            <person name="Moreau H."/>
            <person name="Piegu B."/>
            <person name="Rivals E."/>
            <person name="Schackwitz W."/>
            <person name="Van de Peer Y."/>
            <person name="Piganeau G."/>
        </authorList>
    </citation>
    <scope>NUCLEOTIDE SEQUENCE [LARGE SCALE GENOMIC DNA]</scope>
    <source>
        <strain evidence="3">OTTH 0595 / CCAP 157/2 / RCC745</strain>
    </source>
</reference>
<name>Q01AU3_OSTTA</name>
<dbReference type="Proteomes" id="UP000009170">
    <property type="component" value="Unassembled WGS sequence"/>
</dbReference>